<accession>W9RDI6</accession>
<dbReference type="AlphaFoldDB" id="W9RDI6"/>
<gene>
    <name evidence="8" type="ORF">L484_008069</name>
</gene>
<evidence type="ECO:0000313" key="9">
    <source>
        <dbReference type="Proteomes" id="UP000030645"/>
    </source>
</evidence>
<evidence type="ECO:0000256" key="1">
    <source>
        <dbReference type="ARBA" id="ARBA00022679"/>
    </source>
</evidence>
<dbReference type="Pfam" id="PF00069">
    <property type="entry name" value="Pkinase"/>
    <property type="match status" value="1"/>
</dbReference>
<keyword evidence="4 5" id="KW-0067">ATP-binding</keyword>
<keyword evidence="3 8" id="KW-0418">Kinase</keyword>
<dbReference type="GO" id="GO:0007165">
    <property type="term" value="P:signal transduction"/>
    <property type="evidence" value="ECO:0007669"/>
    <property type="project" value="TreeGrafter"/>
</dbReference>
<evidence type="ECO:0000256" key="5">
    <source>
        <dbReference type="PROSITE-ProRule" id="PRU10141"/>
    </source>
</evidence>
<feature type="binding site" evidence="5">
    <location>
        <position position="32"/>
    </location>
    <ligand>
        <name>ATP</name>
        <dbReference type="ChEBI" id="CHEBI:30616"/>
    </ligand>
</feature>
<dbReference type="Gene3D" id="1.10.510.10">
    <property type="entry name" value="Transferase(Phosphotransferase) domain 1"/>
    <property type="match status" value="1"/>
</dbReference>
<feature type="domain" description="Protein kinase" evidence="7">
    <location>
        <begin position="3"/>
        <end position="260"/>
    </location>
</feature>
<reference evidence="9" key="1">
    <citation type="submission" date="2013-01" db="EMBL/GenBank/DDBJ databases">
        <title>Draft Genome Sequence of a Mulberry Tree, Morus notabilis C.K. Schneid.</title>
        <authorList>
            <person name="He N."/>
            <person name="Zhao S."/>
        </authorList>
    </citation>
    <scope>NUCLEOTIDE SEQUENCE</scope>
</reference>
<dbReference type="InterPro" id="IPR011009">
    <property type="entry name" value="Kinase-like_dom_sf"/>
</dbReference>
<dbReference type="InterPro" id="IPR017441">
    <property type="entry name" value="Protein_kinase_ATP_BS"/>
</dbReference>
<dbReference type="PROSITE" id="PS50011">
    <property type="entry name" value="PROTEIN_KINASE_DOM"/>
    <property type="match status" value="1"/>
</dbReference>
<evidence type="ECO:0000256" key="4">
    <source>
        <dbReference type="ARBA" id="ARBA00022840"/>
    </source>
</evidence>
<dbReference type="EMBL" id="KE344534">
    <property type="protein sequence ID" value="EXB66329.1"/>
    <property type="molecule type" value="Genomic_DNA"/>
</dbReference>
<dbReference type="PROSITE" id="PS00108">
    <property type="entry name" value="PROTEIN_KINASE_ST"/>
    <property type="match status" value="1"/>
</dbReference>
<sequence>MEWTREATIGCGSTATVSLATATHSGELFAAKSTELSHSKYLQTEQSILSKLNSPYLVKYIGFDITRENSQFYYNLFMEYLPRGTLHDEIRRHGGRLEEAMIRRYTRDILQGLEYLHESGVVHCDIKSSNILIGEKNAKISDLGCAKFFEKVSKIGDSHMVVFSGTPMFMSPEVVVGQDQGFEADIWALGCTVIEMATGKNPWPEVHDPISALYRIGFSGESPEIPRWLSQKGRDFLEICLRRNPNDRMAAKELLKHPFFEDLEFASSSSSSSPRSVFDQSVWDSFEAMESSSDHDGVSSLNSAASRMESLIGCEPNWIWDEDWITVRSNVKEESENLCDNEGVNVILDDNISVVYGLEMSFLGVHEGI</sequence>
<keyword evidence="2 5" id="KW-0547">Nucleotide-binding</keyword>
<proteinExistence type="inferred from homology"/>
<keyword evidence="9" id="KW-1185">Reference proteome</keyword>
<dbReference type="eggNOG" id="KOG0198">
    <property type="taxonomic scope" value="Eukaryota"/>
</dbReference>
<organism evidence="8 9">
    <name type="scientific">Morus notabilis</name>
    <dbReference type="NCBI Taxonomy" id="981085"/>
    <lineage>
        <taxon>Eukaryota</taxon>
        <taxon>Viridiplantae</taxon>
        <taxon>Streptophyta</taxon>
        <taxon>Embryophyta</taxon>
        <taxon>Tracheophyta</taxon>
        <taxon>Spermatophyta</taxon>
        <taxon>Magnoliopsida</taxon>
        <taxon>eudicotyledons</taxon>
        <taxon>Gunneridae</taxon>
        <taxon>Pentapetalae</taxon>
        <taxon>rosids</taxon>
        <taxon>fabids</taxon>
        <taxon>Rosales</taxon>
        <taxon>Moraceae</taxon>
        <taxon>Moreae</taxon>
        <taxon>Morus</taxon>
    </lineage>
</organism>
<keyword evidence="1" id="KW-0808">Transferase</keyword>
<evidence type="ECO:0000256" key="6">
    <source>
        <dbReference type="RuleBase" id="RU000304"/>
    </source>
</evidence>
<evidence type="ECO:0000256" key="2">
    <source>
        <dbReference type="ARBA" id="ARBA00022741"/>
    </source>
</evidence>
<dbReference type="GO" id="GO:0004674">
    <property type="term" value="F:protein serine/threonine kinase activity"/>
    <property type="evidence" value="ECO:0007669"/>
    <property type="project" value="UniProtKB-KW"/>
</dbReference>
<dbReference type="Proteomes" id="UP000030645">
    <property type="component" value="Unassembled WGS sequence"/>
</dbReference>
<dbReference type="SUPFAM" id="SSF56112">
    <property type="entry name" value="Protein kinase-like (PK-like)"/>
    <property type="match status" value="1"/>
</dbReference>
<evidence type="ECO:0000313" key="8">
    <source>
        <dbReference type="EMBL" id="EXB66329.1"/>
    </source>
</evidence>
<dbReference type="InterPro" id="IPR008271">
    <property type="entry name" value="Ser/Thr_kinase_AS"/>
</dbReference>
<comment type="similarity">
    <text evidence="6">Belongs to the protein kinase superfamily.</text>
</comment>
<dbReference type="InterPro" id="IPR052751">
    <property type="entry name" value="Plant_MAPKKK"/>
</dbReference>
<evidence type="ECO:0000259" key="7">
    <source>
        <dbReference type="PROSITE" id="PS50011"/>
    </source>
</evidence>
<dbReference type="InterPro" id="IPR000719">
    <property type="entry name" value="Prot_kinase_dom"/>
</dbReference>
<dbReference type="PROSITE" id="PS00107">
    <property type="entry name" value="PROTEIN_KINASE_ATP"/>
    <property type="match status" value="1"/>
</dbReference>
<protein>
    <submittedName>
        <fullName evidence="8">Mitogen-activated protein kinase kinase kinase ANP1</fullName>
    </submittedName>
</protein>
<dbReference type="PANTHER" id="PTHR48011">
    <property type="entry name" value="CCR4-NOT TRANSCRIPTIONAL COMPLEX SUBUNIT CAF120-RELATED"/>
    <property type="match status" value="1"/>
</dbReference>
<dbReference type="STRING" id="981085.W9RDI6"/>
<dbReference type="CDD" id="cd06606">
    <property type="entry name" value="STKc_MAPKKK"/>
    <property type="match status" value="1"/>
</dbReference>
<dbReference type="GO" id="GO:0005524">
    <property type="term" value="F:ATP binding"/>
    <property type="evidence" value="ECO:0007669"/>
    <property type="project" value="UniProtKB-UniRule"/>
</dbReference>
<keyword evidence="6" id="KW-0723">Serine/threonine-protein kinase</keyword>
<dbReference type="PANTHER" id="PTHR48011:SF76">
    <property type="entry name" value="MITOGEN-ACTIVATED PROTEIN KINASE KINASE KINASE 15"/>
    <property type="match status" value="1"/>
</dbReference>
<dbReference type="SMART" id="SM00220">
    <property type="entry name" value="S_TKc"/>
    <property type="match status" value="1"/>
</dbReference>
<name>W9RDI6_9ROSA</name>
<evidence type="ECO:0000256" key="3">
    <source>
        <dbReference type="ARBA" id="ARBA00022777"/>
    </source>
</evidence>